<dbReference type="Pfam" id="PF08401">
    <property type="entry name" value="ArdcN"/>
    <property type="match status" value="1"/>
</dbReference>
<dbReference type="STRING" id="709015.GCA_000472485_00191"/>
<dbReference type="KEGG" id="pact:CA264_20920"/>
<evidence type="ECO:0000259" key="1">
    <source>
        <dbReference type="Pfam" id="PF08401"/>
    </source>
</evidence>
<dbReference type="RefSeq" id="WP_025603953.1">
    <property type="nucleotide sequence ID" value="NZ_CP021236.1"/>
</dbReference>
<name>A0A1X9YYQ4_9BACT</name>
<protein>
    <recommendedName>
        <fullName evidence="5">Antirestriction protein ArdC</fullName>
    </recommendedName>
</protein>
<evidence type="ECO:0000259" key="2">
    <source>
        <dbReference type="Pfam" id="PF18818"/>
    </source>
</evidence>
<organism evidence="3 4">
    <name type="scientific">Pontibacter actiniarum</name>
    <dbReference type="NCBI Taxonomy" id="323450"/>
    <lineage>
        <taxon>Bacteria</taxon>
        <taxon>Pseudomonadati</taxon>
        <taxon>Bacteroidota</taxon>
        <taxon>Cytophagia</taxon>
        <taxon>Cytophagales</taxon>
        <taxon>Hymenobacteraceae</taxon>
        <taxon>Pontibacter</taxon>
    </lineage>
</organism>
<dbReference type="PIRSF" id="PIRSF037112">
    <property type="entry name" value="Antirestriction_ArdC"/>
    <property type="match status" value="1"/>
</dbReference>
<dbReference type="AlphaFoldDB" id="A0A1X9YYQ4"/>
<dbReference type="InterPro" id="IPR013610">
    <property type="entry name" value="ArdC_N"/>
</dbReference>
<evidence type="ECO:0000313" key="4">
    <source>
        <dbReference type="Proteomes" id="UP000266292"/>
    </source>
</evidence>
<dbReference type="Pfam" id="PF18818">
    <property type="entry name" value="MPTase-PolyVal"/>
    <property type="match status" value="1"/>
</dbReference>
<keyword evidence="3" id="KW-0614">Plasmid</keyword>
<gene>
    <name evidence="3" type="ORF">CA264_20920</name>
</gene>
<feature type="domain" description="Polyvalent protein metallopeptidase" evidence="2">
    <location>
        <begin position="170"/>
        <end position="286"/>
    </location>
</feature>
<reference evidence="4" key="1">
    <citation type="submission" date="2017-05" db="EMBL/GenBank/DDBJ databases">
        <authorList>
            <person name="Ray J."/>
            <person name="Price M."/>
            <person name="Deutschbauer A."/>
        </authorList>
    </citation>
    <scope>NUCLEOTIDE SEQUENCE [LARGE SCALE GENOMIC DNA]</scope>
    <source>
        <strain evidence="4">DSM 19842</strain>
        <plasmid evidence="4">unnamed</plasmid>
    </source>
</reference>
<dbReference type="InterPro" id="IPR017113">
    <property type="entry name" value="Antirestriction_ArdC"/>
</dbReference>
<evidence type="ECO:0008006" key="5">
    <source>
        <dbReference type="Google" id="ProtNLM"/>
    </source>
</evidence>
<keyword evidence="4" id="KW-1185">Reference proteome</keyword>
<dbReference type="Proteomes" id="UP000266292">
    <property type="component" value="Plasmid unnamed"/>
</dbReference>
<dbReference type="OrthoDB" id="9792687at2"/>
<dbReference type="InterPro" id="IPR041459">
    <property type="entry name" value="MPTase-PolyVal"/>
</dbReference>
<evidence type="ECO:0000313" key="3">
    <source>
        <dbReference type="EMBL" id="ARS38018.1"/>
    </source>
</evidence>
<dbReference type="EMBL" id="CP021236">
    <property type="protein sequence ID" value="ARS38018.1"/>
    <property type="molecule type" value="Genomic_DNA"/>
</dbReference>
<proteinExistence type="predicted"/>
<accession>A0A1X9YYQ4</accession>
<dbReference type="GO" id="GO:0003697">
    <property type="term" value="F:single-stranded DNA binding"/>
    <property type="evidence" value="ECO:0007669"/>
    <property type="project" value="InterPro"/>
</dbReference>
<sequence>MNAYQKFIQLADQVTNEVIEQLEQGQVFWRKPWTSYGLPKNYVSGRYYEGFNAFFLNYLTDKKSFRTPYFLTYKQAKELGGYVKKGEKGTQIIYWKVYAKSDTREGNGTAGETEEVYQRRFVPFIWTVFNIDQVEGIEFTLPSVHERTDLQVIEACQEVVDQYPMPRPNVLHGGSQAYYAPFNDTVQMPELSSFVSSQAYHATLFHELIHSTGHQTRLNRFADEAKAARFGDINYSKEELIAEMGASFLNAFAGIKAEVFENSVAYLQGWATKFKDDKTMIIYASTKAFKAASYILNLQADSNLGAEATTMAA</sequence>
<feature type="domain" description="N-terminal" evidence="1">
    <location>
        <begin position="9"/>
        <end position="124"/>
    </location>
</feature>
<geneLocation type="plasmid" evidence="3 4">
    <name>unnamed</name>
</geneLocation>